<accession>A0ABV3TCH0</accession>
<dbReference type="EMBL" id="JBAKFM010000002">
    <property type="protein sequence ID" value="MEX0469335.1"/>
    <property type="molecule type" value="Genomic_DNA"/>
</dbReference>
<sequence length="42" mass="4637">MSSSEYIAVAAGLAVVWGMLDEIESLLLRHANQFQWGLSVPF</sequence>
<protein>
    <submittedName>
        <fullName evidence="1">Uncharacterized protein</fullName>
    </submittedName>
</protein>
<organism evidence="1 2">
    <name type="scientific">Spiribacter pallidus</name>
    <dbReference type="NCBI Taxonomy" id="1987936"/>
    <lineage>
        <taxon>Bacteria</taxon>
        <taxon>Pseudomonadati</taxon>
        <taxon>Pseudomonadota</taxon>
        <taxon>Gammaproteobacteria</taxon>
        <taxon>Chromatiales</taxon>
        <taxon>Ectothiorhodospiraceae</taxon>
        <taxon>Spiribacter</taxon>
    </lineage>
</organism>
<gene>
    <name evidence="1" type="ORF">V6X73_06315</name>
</gene>
<dbReference type="Proteomes" id="UP001556709">
    <property type="component" value="Unassembled WGS sequence"/>
</dbReference>
<reference evidence="1 2" key="1">
    <citation type="submission" date="2024-02" db="EMBL/GenBank/DDBJ databases">
        <title>New especies of Spiribacter isolated from saline water.</title>
        <authorList>
            <person name="Leon M.J."/>
            <person name="De La Haba R."/>
            <person name="Sanchez-Porro C."/>
            <person name="Ventosa A."/>
        </authorList>
    </citation>
    <scope>NUCLEOTIDE SEQUENCE [LARGE SCALE GENOMIC DNA]</scope>
    <source>
        <strain evidence="2">ag22IC6-390</strain>
    </source>
</reference>
<keyword evidence="2" id="KW-1185">Reference proteome</keyword>
<evidence type="ECO:0000313" key="1">
    <source>
        <dbReference type="EMBL" id="MEX0469335.1"/>
    </source>
</evidence>
<name>A0ABV3TCH0_9GAMM</name>
<proteinExistence type="predicted"/>
<comment type="caution">
    <text evidence="1">The sequence shown here is derived from an EMBL/GenBank/DDBJ whole genome shotgun (WGS) entry which is preliminary data.</text>
</comment>
<evidence type="ECO:0000313" key="2">
    <source>
        <dbReference type="Proteomes" id="UP001556709"/>
    </source>
</evidence>
<dbReference type="RefSeq" id="WP_367958415.1">
    <property type="nucleotide sequence ID" value="NZ_JBAKFK010000002.1"/>
</dbReference>